<gene>
    <name evidence="5" type="ORF">DVJ77_20765</name>
</gene>
<evidence type="ECO:0000313" key="6">
    <source>
        <dbReference type="Proteomes" id="UP000253782"/>
    </source>
</evidence>
<dbReference type="InterPro" id="IPR032783">
    <property type="entry name" value="AraC_lig"/>
</dbReference>
<dbReference type="PROSITE" id="PS00041">
    <property type="entry name" value="HTH_ARAC_FAMILY_1"/>
    <property type="match status" value="1"/>
</dbReference>
<sequence>MDTLSELLEAHPARGSLDIRCQWSGQWAVPHVAEDPGVVCFHVVMRGRIYVQVPGHEVVSAMAGDVIVLPGGDAHVVAGGPSDWDQPLPSYGVRHHPLLSWRTSEEDAPELDMFCGRIDFGQGASALLTALPRIMHMPGSACVSQSSLEAVVEMMRAEVQQASPGSRCVVGQLSLTLFTLVLRHWWSRSEDMRGVMGLLREPRLRPAALAMLSRFHETLTIEWLASSCHMSRASFLRLFERVTQATPAGMLSRLRMDAAAGRLMRSRESISQIAAAVGFQSDSAFIRAFERQHGMTPAAYRHGGSRPG</sequence>
<keyword evidence="1" id="KW-0805">Transcription regulation</keyword>
<keyword evidence="6" id="KW-1185">Reference proteome</keyword>
<dbReference type="InterPro" id="IPR020449">
    <property type="entry name" value="Tscrpt_reg_AraC-type_HTH"/>
</dbReference>
<dbReference type="SUPFAM" id="SSF46689">
    <property type="entry name" value="Homeodomain-like"/>
    <property type="match status" value="2"/>
</dbReference>
<accession>A0A369UHE7</accession>
<dbReference type="OrthoDB" id="9783876at2"/>
<dbReference type="EMBL" id="QQAH01000026">
    <property type="protein sequence ID" value="RDD79763.1"/>
    <property type="molecule type" value="Genomic_DNA"/>
</dbReference>
<protein>
    <submittedName>
        <fullName evidence="5">AraC family transcriptional regulator</fullName>
    </submittedName>
</protein>
<organism evidence="5 6">
    <name type="scientific">Dyella tabacisoli</name>
    <dbReference type="NCBI Taxonomy" id="2282381"/>
    <lineage>
        <taxon>Bacteria</taxon>
        <taxon>Pseudomonadati</taxon>
        <taxon>Pseudomonadota</taxon>
        <taxon>Gammaproteobacteria</taxon>
        <taxon>Lysobacterales</taxon>
        <taxon>Rhodanobacteraceae</taxon>
        <taxon>Dyella</taxon>
    </lineage>
</organism>
<dbReference type="Gene3D" id="1.10.10.60">
    <property type="entry name" value="Homeodomain-like"/>
    <property type="match status" value="2"/>
</dbReference>
<dbReference type="PRINTS" id="PR00032">
    <property type="entry name" value="HTHARAC"/>
</dbReference>
<dbReference type="PANTHER" id="PTHR46796">
    <property type="entry name" value="HTH-TYPE TRANSCRIPTIONAL ACTIVATOR RHAS-RELATED"/>
    <property type="match status" value="1"/>
</dbReference>
<evidence type="ECO:0000256" key="3">
    <source>
        <dbReference type="ARBA" id="ARBA00023163"/>
    </source>
</evidence>
<comment type="caution">
    <text evidence="5">The sequence shown here is derived from an EMBL/GenBank/DDBJ whole genome shotgun (WGS) entry which is preliminary data.</text>
</comment>
<dbReference type="PROSITE" id="PS01124">
    <property type="entry name" value="HTH_ARAC_FAMILY_2"/>
    <property type="match status" value="1"/>
</dbReference>
<evidence type="ECO:0000259" key="4">
    <source>
        <dbReference type="PROSITE" id="PS01124"/>
    </source>
</evidence>
<dbReference type="Pfam" id="PF12852">
    <property type="entry name" value="Cupin_6"/>
    <property type="match status" value="1"/>
</dbReference>
<dbReference type="GO" id="GO:0043565">
    <property type="term" value="F:sequence-specific DNA binding"/>
    <property type="evidence" value="ECO:0007669"/>
    <property type="project" value="InterPro"/>
</dbReference>
<dbReference type="InterPro" id="IPR018060">
    <property type="entry name" value="HTH_AraC"/>
</dbReference>
<dbReference type="Pfam" id="PF12833">
    <property type="entry name" value="HTH_18"/>
    <property type="match status" value="1"/>
</dbReference>
<evidence type="ECO:0000313" key="5">
    <source>
        <dbReference type="EMBL" id="RDD79763.1"/>
    </source>
</evidence>
<dbReference type="GO" id="GO:0003700">
    <property type="term" value="F:DNA-binding transcription factor activity"/>
    <property type="evidence" value="ECO:0007669"/>
    <property type="project" value="InterPro"/>
</dbReference>
<name>A0A369UHE7_9GAMM</name>
<evidence type="ECO:0000256" key="2">
    <source>
        <dbReference type="ARBA" id="ARBA00023125"/>
    </source>
</evidence>
<reference evidence="5 6" key="1">
    <citation type="submission" date="2018-07" db="EMBL/GenBank/DDBJ databases">
        <title>Dyella tabacisoli L4-6T, whole genome shotgun sequence.</title>
        <authorList>
            <person name="Zhou X.-K."/>
            <person name="Li W.-J."/>
            <person name="Duan Y.-Q."/>
        </authorList>
    </citation>
    <scope>NUCLEOTIDE SEQUENCE [LARGE SCALE GENOMIC DNA]</scope>
    <source>
        <strain evidence="5 6">L4-6</strain>
    </source>
</reference>
<feature type="domain" description="HTH araC/xylS-type" evidence="4">
    <location>
        <begin position="205"/>
        <end position="303"/>
    </location>
</feature>
<dbReference type="InterPro" id="IPR050204">
    <property type="entry name" value="AraC_XylS_family_regulators"/>
</dbReference>
<proteinExistence type="predicted"/>
<keyword evidence="2" id="KW-0238">DNA-binding</keyword>
<keyword evidence="3" id="KW-0804">Transcription</keyword>
<dbReference type="Proteomes" id="UP000253782">
    <property type="component" value="Unassembled WGS sequence"/>
</dbReference>
<dbReference type="InterPro" id="IPR018062">
    <property type="entry name" value="HTH_AraC-typ_CS"/>
</dbReference>
<dbReference type="SMART" id="SM00342">
    <property type="entry name" value="HTH_ARAC"/>
    <property type="match status" value="1"/>
</dbReference>
<dbReference type="PANTHER" id="PTHR46796:SF7">
    <property type="entry name" value="ARAC FAMILY TRANSCRIPTIONAL REGULATOR"/>
    <property type="match status" value="1"/>
</dbReference>
<dbReference type="InterPro" id="IPR009057">
    <property type="entry name" value="Homeodomain-like_sf"/>
</dbReference>
<evidence type="ECO:0000256" key="1">
    <source>
        <dbReference type="ARBA" id="ARBA00023015"/>
    </source>
</evidence>
<dbReference type="AlphaFoldDB" id="A0A369UHE7"/>
<dbReference type="RefSeq" id="WP_114847451.1">
    <property type="nucleotide sequence ID" value="NZ_JBHSPE010000001.1"/>
</dbReference>